<dbReference type="EMBL" id="CM001219">
    <property type="protein sequence ID" value="KEH34152.1"/>
    <property type="molecule type" value="Genomic_DNA"/>
</dbReference>
<reference evidence="2 4" key="2">
    <citation type="journal article" date="2014" name="BMC Genomics">
        <title>An improved genome release (version Mt4.0) for the model legume Medicago truncatula.</title>
        <authorList>
            <person name="Tang H."/>
            <person name="Krishnakumar V."/>
            <person name="Bidwell S."/>
            <person name="Rosen B."/>
            <person name="Chan A."/>
            <person name="Zhou S."/>
            <person name="Gentzbittel L."/>
            <person name="Childs K.L."/>
            <person name="Yandell M."/>
            <person name="Gundlach H."/>
            <person name="Mayer K.F."/>
            <person name="Schwartz D.C."/>
            <person name="Town C.D."/>
        </authorList>
    </citation>
    <scope>GENOME REANNOTATION</scope>
    <source>
        <strain evidence="2">A17</strain>
        <strain evidence="3 4">cv. Jemalong A17</strain>
    </source>
</reference>
<gene>
    <name evidence="2" type="ordered locus">MTR_3g462310</name>
</gene>
<name>A0A072UX13_MEDTR</name>
<sequence length="109" mass="12492">MVTRDDVYPRLYKNQVKLIKDCSNVVKNVALSDLWHKRMAHLSEKKIANSVKEVPRCISQIVQKVVHDEHQEPSPDTHELKDDHASTVVGKQEAKSKARSDLIHQDLDT</sequence>
<organism evidence="2 4">
    <name type="scientific">Medicago truncatula</name>
    <name type="common">Barrel medic</name>
    <name type="synonym">Medicago tribuloides</name>
    <dbReference type="NCBI Taxonomy" id="3880"/>
    <lineage>
        <taxon>Eukaryota</taxon>
        <taxon>Viridiplantae</taxon>
        <taxon>Streptophyta</taxon>
        <taxon>Embryophyta</taxon>
        <taxon>Tracheophyta</taxon>
        <taxon>Spermatophyta</taxon>
        <taxon>Magnoliopsida</taxon>
        <taxon>eudicotyledons</taxon>
        <taxon>Gunneridae</taxon>
        <taxon>Pentapetalae</taxon>
        <taxon>rosids</taxon>
        <taxon>fabids</taxon>
        <taxon>Fabales</taxon>
        <taxon>Fabaceae</taxon>
        <taxon>Papilionoideae</taxon>
        <taxon>50 kb inversion clade</taxon>
        <taxon>NPAAA clade</taxon>
        <taxon>Hologalegina</taxon>
        <taxon>IRL clade</taxon>
        <taxon>Trifolieae</taxon>
        <taxon>Medicago</taxon>
    </lineage>
</organism>
<evidence type="ECO:0000256" key="1">
    <source>
        <dbReference type="SAM" id="MobiDB-lite"/>
    </source>
</evidence>
<accession>A0A072UX13</accession>
<feature type="region of interest" description="Disordered" evidence="1">
    <location>
        <begin position="67"/>
        <end position="109"/>
    </location>
</feature>
<reference evidence="2 4" key="1">
    <citation type="journal article" date="2011" name="Nature">
        <title>The Medicago genome provides insight into the evolution of rhizobial symbioses.</title>
        <authorList>
            <person name="Young N.D."/>
            <person name="Debelle F."/>
            <person name="Oldroyd G.E."/>
            <person name="Geurts R."/>
            <person name="Cannon S.B."/>
            <person name="Udvardi M.K."/>
            <person name="Benedito V.A."/>
            <person name="Mayer K.F."/>
            <person name="Gouzy J."/>
            <person name="Schoof H."/>
            <person name="Van de Peer Y."/>
            <person name="Proost S."/>
            <person name="Cook D.R."/>
            <person name="Meyers B.C."/>
            <person name="Spannagl M."/>
            <person name="Cheung F."/>
            <person name="De Mita S."/>
            <person name="Krishnakumar V."/>
            <person name="Gundlach H."/>
            <person name="Zhou S."/>
            <person name="Mudge J."/>
            <person name="Bharti A.K."/>
            <person name="Murray J.D."/>
            <person name="Naoumkina M.A."/>
            <person name="Rosen B."/>
            <person name="Silverstein K.A."/>
            <person name="Tang H."/>
            <person name="Rombauts S."/>
            <person name="Zhao P.X."/>
            <person name="Zhou P."/>
            <person name="Barbe V."/>
            <person name="Bardou P."/>
            <person name="Bechner M."/>
            <person name="Bellec A."/>
            <person name="Berger A."/>
            <person name="Berges H."/>
            <person name="Bidwell S."/>
            <person name="Bisseling T."/>
            <person name="Choisne N."/>
            <person name="Couloux A."/>
            <person name="Denny R."/>
            <person name="Deshpande S."/>
            <person name="Dai X."/>
            <person name="Doyle J.J."/>
            <person name="Dudez A.M."/>
            <person name="Farmer A.D."/>
            <person name="Fouteau S."/>
            <person name="Franken C."/>
            <person name="Gibelin C."/>
            <person name="Gish J."/>
            <person name="Goldstein S."/>
            <person name="Gonzalez A.J."/>
            <person name="Green P.J."/>
            <person name="Hallab A."/>
            <person name="Hartog M."/>
            <person name="Hua A."/>
            <person name="Humphray S.J."/>
            <person name="Jeong D.H."/>
            <person name="Jing Y."/>
            <person name="Jocker A."/>
            <person name="Kenton S.M."/>
            <person name="Kim D.J."/>
            <person name="Klee K."/>
            <person name="Lai H."/>
            <person name="Lang C."/>
            <person name="Lin S."/>
            <person name="Macmil S.L."/>
            <person name="Magdelenat G."/>
            <person name="Matthews L."/>
            <person name="McCorrison J."/>
            <person name="Monaghan E.L."/>
            <person name="Mun J.H."/>
            <person name="Najar F.Z."/>
            <person name="Nicholson C."/>
            <person name="Noirot C."/>
            <person name="O'Bleness M."/>
            <person name="Paule C.R."/>
            <person name="Poulain J."/>
            <person name="Prion F."/>
            <person name="Qin B."/>
            <person name="Qu C."/>
            <person name="Retzel E.F."/>
            <person name="Riddle C."/>
            <person name="Sallet E."/>
            <person name="Samain S."/>
            <person name="Samson N."/>
            <person name="Sanders I."/>
            <person name="Saurat O."/>
            <person name="Scarpelli C."/>
            <person name="Schiex T."/>
            <person name="Segurens B."/>
            <person name="Severin A.J."/>
            <person name="Sherrier D.J."/>
            <person name="Shi R."/>
            <person name="Sims S."/>
            <person name="Singer S.R."/>
            <person name="Sinharoy S."/>
            <person name="Sterck L."/>
            <person name="Viollet A."/>
            <person name="Wang B.B."/>
            <person name="Wang K."/>
            <person name="Wang M."/>
            <person name="Wang X."/>
            <person name="Warfsmann J."/>
            <person name="Weissenbach J."/>
            <person name="White D.D."/>
            <person name="White J.D."/>
            <person name="Wiley G.B."/>
            <person name="Wincker P."/>
            <person name="Xing Y."/>
            <person name="Yang L."/>
            <person name="Yao Z."/>
            <person name="Ying F."/>
            <person name="Zhai J."/>
            <person name="Zhou L."/>
            <person name="Zuber A."/>
            <person name="Denarie J."/>
            <person name="Dixon R.A."/>
            <person name="May G.D."/>
            <person name="Schwartz D.C."/>
            <person name="Rogers J."/>
            <person name="Quetier F."/>
            <person name="Town C.D."/>
            <person name="Roe B.A."/>
        </authorList>
    </citation>
    <scope>NUCLEOTIDE SEQUENCE [LARGE SCALE GENOMIC DNA]</scope>
    <source>
        <strain evidence="2">A17</strain>
        <strain evidence="3 4">cv. Jemalong A17</strain>
    </source>
</reference>
<evidence type="ECO:0000313" key="3">
    <source>
        <dbReference type="EnsemblPlants" id="KEH34152"/>
    </source>
</evidence>
<dbReference type="AlphaFoldDB" id="A0A072UX13"/>
<dbReference type="EnsemblPlants" id="KEH34152">
    <property type="protein sequence ID" value="KEH34152"/>
    <property type="gene ID" value="MTR_3g462310"/>
</dbReference>
<feature type="compositionally biased region" description="Basic and acidic residues" evidence="1">
    <location>
        <begin position="92"/>
        <end position="109"/>
    </location>
</feature>
<evidence type="ECO:0000313" key="2">
    <source>
        <dbReference type="EMBL" id="KEH34152.1"/>
    </source>
</evidence>
<keyword evidence="4" id="KW-1185">Reference proteome</keyword>
<evidence type="ECO:0000313" key="4">
    <source>
        <dbReference type="Proteomes" id="UP000002051"/>
    </source>
</evidence>
<dbReference type="Proteomes" id="UP000002051">
    <property type="component" value="Chromosome 3"/>
</dbReference>
<feature type="compositionally biased region" description="Basic and acidic residues" evidence="1">
    <location>
        <begin position="67"/>
        <end position="85"/>
    </location>
</feature>
<proteinExistence type="predicted"/>
<evidence type="ECO:0008006" key="5">
    <source>
        <dbReference type="Google" id="ProtNLM"/>
    </source>
</evidence>
<dbReference type="HOGENOM" id="CLU_2187823_0_0_1"/>
<reference evidence="3" key="3">
    <citation type="submission" date="2015-04" db="UniProtKB">
        <authorList>
            <consortium name="EnsemblPlants"/>
        </authorList>
    </citation>
    <scope>IDENTIFICATION</scope>
    <source>
        <strain evidence="3">cv. Jemalong A17</strain>
    </source>
</reference>
<protein>
    <recommendedName>
        <fullName evidence="5">GAG-pre-integrase domain-containing protein</fullName>
    </recommendedName>
</protein>